<protein>
    <submittedName>
        <fullName evidence="2">Uncharacterized protein</fullName>
    </submittedName>
</protein>
<keyword evidence="3" id="KW-1185">Reference proteome</keyword>
<sequence length="545" mass="58694">MPFNAPASSPIVVDRLQVDFDQQDASMFPTSRVGPAPGKDIVWLPDARYGSPPRPHTIWAPVFEPSDTVYREPPPSPTLDEIDDLISSWTNHDESALSHLYDASPSQTSQDTTPDSSVRSFASTPFSTPPDESWIEISPPDERGDSPISKPHSYSSTPAYPVYGGAADAIDKWPADFDLEFGPSSTLSMSPRDPLLIGSHADYHAGPAFSLLQLSPLLDHSSLPLFSFGDTVDPAFIFPASDDEVRGASTTSSTNRPEHQAVDSTAFASPLALDDPRGLRFSTEDSVNGCFSGVNESSQKVLSPVVAQPAADTPALEQSSGLKGPPLTFPPSPVGTSSVDDVSSSTPPVVSLLLGRDGDPLTPVTEHHPSKEASGRLPKRSRSQHHSRVSTRRTDRNFPSAPVVPTSGPAESGTPEFTPHVLNRGAAEPHATPSSTDRDTPVDLPQRRTTRPRHSMNYEEIDDDPEPPISKRAKPHPTSPTRSRTTGRWPVLIPEGATSSPALVENARSRGNPPIPPHLLRLNGKPKLLNNSRDCIVLFIGYLHV</sequence>
<reference evidence="2" key="1">
    <citation type="submission" date="2022-07" db="EMBL/GenBank/DDBJ databases">
        <title>The genome of Lyophyllum shimeji provides insight into the initial evolution of ectomycorrhizal fungal genome.</title>
        <authorList>
            <person name="Kobayashi Y."/>
            <person name="Shibata T."/>
            <person name="Hirakawa H."/>
            <person name="Shigenobu S."/>
            <person name="Nishiyama T."/>
            <person name="Yamada A."/>
            <person name="Hasebe M."/>
            <person name="Kawaguchi M."/>
        </authorList>
    </citation>
    <scope>NUCLEOTIDE SEQUENCE</scope>
    <source>
        <strain evidence="2">AT787</strain>
    </source>
</reference>
<feature type="compositionally biased region" description="Low complexity" evidence="1">
    <location>
        <begin position="334"/>
        <end position="355"/>
    </location>
</feature>
<accession>A0A9P3PVP7</accession>
<dbReference type="EMBL" id="BRPK01000014">
    <property type="protein sequence ID" value="GLB43815.1"/>
    <property type="molecule type" value="Genomic_DNA"/>
</dbReference>
<name>A0A9P3PVP7_LYOSH</name>
<comment type="caution">
    <text evidence="2">The sequence shown here is derived from an EMBL/GenBank/DDBJ whole genome shotgun (WGS) entry which is preliminary data.</text>
</comment>
<organism evidence="2 3">
    <name type="scientific">Lyophyllum shimeji</name>
    <name type="common">Hon-shimeji</name>
    <name type="synonym">Tricholoma shimeji</name>
    <dbReference type="NCBI Taxonomy" id="47721"/>
    <lineage>
        <taxon>Eukaryota</taxon>
        <taxon>Fungi</taxon>
        <taxon>Dikarya</taxon>
        <taxon>Basidiomycota</taxon>
        <taxon>Agaricomycotina</taxon>
        <taxon>Agaricomycetes</taxon>
        <taxon>Agaricomycetidae</taxon>
        <taxon>Agaricales</taxon>
        <taxon>Tricholomatineae</taxon>
        <taxon>Lyophyllaceae</taxon>
        <taxon>Lyophyllum</taxon>
    </lineage>
</organism>
<feature type="compositionally biased region" description="Low complexity" evidence="1">
    <location>
        <begin position="104"/>
        <end position="117"/>
    </location>
</feature>
<feature type="compositionally biased region" description="Basic and acidic residues" evidence="1">
    <location>
        <begin position="365"/>
        <end position="374"/>
    </location>
</feature>
<proteinExistence type="predicted"/>
<feature type="region of interest" description="Disordered" evidence="1">
    <location>
        <begin position="305"/>
        <end position="492"/>
    </location>
</feature>
<dbReference type="Proteomes" id="UP001063166">
    <property type="component" value="Unassembled WGS sequence"/>
</dbReference>
<evidence type="ECO:0000313" key="3">
    <source>
        <dbReference type="Proteomes" id="UP001063166"/>
    </source>
</evidence>
<dbReference type="AlphaFoldDB" id="A0A9P3PVP7"/>
<evidence type="ECO:0000313" key="2">
    <source>
        <dbReference type="EMBL" id="GLB43815.1"/>
    </source>
</evidence>
<gene>
    <name evidence="2" type="ORF">LshimejAT787_1403270</name>
</gene>
<feature type="region of interest" description="Disordered" evidence="1">
    <location>
        <begin position="101"/>
        <end position="155"/>
    </location>
</feature>
<evidence type="ECO:0000256" key="1">
    <source>
        <dbReference type="SAM" id="MobiDB-lite"/>
    </source>
</evidence>
<feature type="compositionally biased region" description="Basic residues" evidence="1">
    <location>
        <begin position="377"/>
        <end position="391"/>
    </location>
</feature>